<name>A0ABP8CPX8_9ACTN</name>
<proteinExistence type="predicted"/>
<keyword evidence="4" id="KW-1185">Reference proteome</keyword>
<feature type="domain" description="Endonuclease/exonuclease/phosphatase" evidence="2">
    <location>
        <begin position="11"/>
        <end position="230"/>
    </location>
</feature>
<comment type="caution">
    <text evidence="3">The sequence shown here is derived from an EMBL/GenBank/DDBJ whole genome shotgun (WGS) entry which is preliminary data.</text>
</comment>
<evidence type="ECO:0000313" key="4">
    <source>
        <dbReference type="Proteomes" id="UP001501710"/>
    </source>
</evidence>
<protein>
    <recommendedName>
        <fullName evidence="2">Endonuclease/exonuclease/phosphatase domain-containing protein</fullName>
    </recommendedName>
</protein>
<evidence type="ECO:0000313" key="3">
    <source>
        <dbReference type="EMBL" id="GAA4241925.1"/>
    </source>
</evidence>
<dbReference type="Pfam" id="PF03372">
    <property type="entry name" value="Exo_endo_phos"/>
    <property type="match status" value="1"/>
</dbReference>
<sequence length="296" mass="32133">MPDRPITIRVATYNLREGGLDGGGPDRGHGADSRLRDQVALLASLDLDLIGLQEARWGQGKHERARQIARELGTSYHFVGRSNFYRLDLAVFVRENDDLTVERTEHLHGPPWVHGLTNTRLRVAGRPRPLHFLVGHSAPSSPATRLAEAEMATVHRHLDAIYVADFNAVAINDAPDTTGLDPYKVAKKLDTLPAGELAAAGFHDVGAHWGDPTPTVGHGDHKIAYRADRIHTTVPDEWITGYGVECGADDLSDHRPAWAEFTIPTAAGRSTPRPPAHTTPTTPGGFHAGTRSVQPG</sequence>
<dbReference type="InterPro" id="IPR036691">
    <property type="entry name" value="Endo/exonu/phosph_ase_sf"/>
</dbReference>
<dbReference type="Proteomes" id="UP001501710">
    <property type="component" value="Unassembled WGS sequence"/>
</dbReference>
<reference evidence="4" key="1">
    <citation type="journal article" date="2019" name="Int. J. Syst. Evol. Microbiol.">
        <title>The Global Catalogue of Microorganisms (GCM) 10K type strain sequencing project: providing services to taxonomists for standard genome sequencing and annotation.</title>
        <authorList>
            <consortium name="The Broad Institute Genomics Platform"/>
            <consortium name="The Broad Institute Genome Sequencing Center for Infectious Disease"/>
            <person name="Wu L."/>
            <person name="Ma J."/>
        </authorList>
    </citation>
    <scope>NUCLEOTIDE SEQUENCE [LARGE SCALE GENOMIC DNA]</scope>
    <source>
        <strain evidence="4">JCM 17440</strain>
    </source>
</reference>
<dbReference type="Gene3D" id="3.60.10.10">
    <property type="entry name" value="Endonuclease/exonuclease/phosphatase"/>
    <property type="match status" value="1"/>
</dbReference>
<dbReference type="SUPFAM" id="SSF56219">
    <property type="entry name" value="DNase I-like"/>
    <property type="match status" value="1"/>
</dbReference>
<gene>
    <name evidence="3" type="ORF">GCM10022254_72740</name>
</gene>
<dbReference type="EMBL" id="BAABAS010000029">
    <property type="protein sequence ID" value="GAA4241925.1"/>
    <property type="molecule type" value="Genomic_DNA"/>
</dbReference>
<evidence type="ECO:0000256" key="1">
    <source>
        <dbReference type="SAM" id="MobiDB-lite"/>
    </source>
</evidence>
<dbReference type="RefSeq" id="WP_344907103.1">
    <property type="nucleotide sequence ID" value="NZ_BAABAS010000029.1"/>
</dbReference>
<evidence type="ECO:0000259" key="2">
    <source>
        <dbReference type="Pfam" id="PF03372"/>
    </source>
</evidence>
<feature type="region of interest" description="Disordered" evidence="1">
    <location>
        <begin position="264"/>
        <end position="296"/>
    </location>
</feature>
<dbReference type="InterPro" id="IPR005135">
    <property type="entry name" value="Endo/exonuclease/phosphatase"/>
</dbReference>
<organism evidence="3 4">
    <name type="scientific">Actinomadura meridiana</name>
    <dbReference type="NCBI Taxonomy" id="559626"/>
    <lineage>
        <taxon>Bacteria</taxon>
        <taxon>Bacillati</taxon>
        <taxon>Actinomycetota</taxon>
        <taxon>Actinomycetes</taxon>
        <taxon>Streptosporangiales</taxon>
        <taxon>Thermomonosporaceae</taxon>
        <taxon>Actinomadura</taxon>
    </lineage>
</organism>
<accession>A0ABP8CPX8</accession>